<evidence type="ECO:0000313" key="4">
    <source>
        <dbReference type="EMBL" id="TMQ71618.1"/>
    </source>
</evidence>
<accession>A0A538U6W3</accession>
<protein>
    <submittedName>
        <fullName evidence="4">Phosphatidylglycerophosphatase A</fullName>
    </submittedName>
</protein>
<dbReference type="GO" id="GO:0006629">
    <property type="term" value="P:lipid metabolic process"/>
    <property type="evidence" value="ECO:0007669"/>
    <property type="project" value="InterPro"/>
</dbReference>
<dbReference type="InterPro" id="IPR026037">
    <property type="entry name" value="PgpA"/>
</dbReference>
<evidence type="ECO:0000259" key="3">
    <source>
        <dbReference type="Pfam" id="PF04608"/>
    </source>
</evidence>
<evidence type="ECO:0000256" key="1">
    <source>
        <dbReference type="SAM" id="MobiDB-lite"/>
    </source>
</evidence>
<dbReference type="Pfam" id="PF04608">
    <property type="entry name" value="PgpA"/>
    <property type="match status" value="1"/>
</dbReference>
<organism evidence="4 5">
    <name type="scientific">Eiseniibacteriota bacterium</name>
    <dbReference type="NCBI Taxonomy" id="2212470"/>
    <lineage>
        <taxon>Bacteria</taxon>
        <taxon>Candidatus Eiseniibacteriota</taxon>
    </lineage>
</organism>
<feature type="compositionally biased region" description="Basic residues" evidence="1">
    <location>
        <begin position="146"/>
        <end position="161"/>
    </location>
</feature>
<evidence type="ECO:0000313" key="5">
    <source>
        <dbReference type="Proteomes" id="UP000319771"/>
    </source>
</evidence>
<name>A0A538U6W3_UNCEI</name>
<proteinExistence type="predicted"/>
<feature type="region of interest" description="Disordered" evidence="1">
    <location>
        <begin position="125"/>
        <end position="186"/>
    </location>
</feature>
<dbReference type="CDD" id="cd06971">
    <property type="entry name" value="PgpA"/>
    <property type="match status" value="1"/>
</dbReference>
<dbReference type="EMBL" id="VBPB01000153">
    <property type="protein sequence ID" value="TMQ71618.1"/>
    <property type="molecule type" value="Genomic_DNA"/>
</dbReference>
<dbReference type="SUPFAM" id="SSF101307">
    <property type="entry name" value="YutG-like"/>
    <property type="match status" value="1"/>
</dbReference>
<keyword evidence="2" id="KW-0472">Membrane</keyword>
<dbReference type="InterPro" id="IPR007686">
    <property type="entry name" value="YutG/PgpA"/>
</dbReference>
<feature type="transmembrane region" description="Helical" evidence="2">
    <location>
        <begin position="41"/>
        <end position="59"/>
    </location>
</feature>
<dbReference type="Proteomes" id="UP000319771">
    <property type="component" value="Unassembled WGS sequence"/>
</dbReference>
<dbReference type="InterPro" id="IPR036681">
    <property type="entry name" value="PgpA-like_sf"/>
</dbReference>
<dbReference type="GO" id="GO:0008962">
    <property type="term" value="F:phosphatidylglycerophosphatase activity"/>
    <property type="evidence" value="ECO:0007669"/>
    <property type="project" value="InterPro"/>
</dbReference>
<dbReference type="PANTHER" id="PTHR36305:SF1">
    <property type="entry name" value="PHOSPHATIDYLGLYCEROPHOSPHATASE A"/>
    <property type="match status" value="1"/>
</dbReference>
<dbReference type="PANTHER" id="PTHR36305">
    <property type="entry name" value="PHOSPHATIDYLGLYCEROPHOSPHATASE A"/>
    <property type="match status" value="1"/>
</dbReference>
<reference evidence="4 5" key="1">
    <citation type="journal article" date="2019" name="Nat. Microbiol.">
        <title>Mediterranean grassland soil C-N compound turnover is dependent on rainfall and depth, and is mediated by genomically divergent microorganisms.</title>
        <authorList>
            <person name="Diamond S."/>
            <person name="Andeer P.F."/>
            <person name="Li Z."/>
            <person name="Crits-Christoph A."/>
            <person name="Burstein D."/>
            <person name="Anantharaman K."/>
            <person name="Lane K.R."/>
            <person name="Thomas B.C."/>
            <person name="Pan C."/>
            <person name="Northen T.R."/>
            <person name="Banfield J.F."/>
        </authorList>
    </citation>
    <scope>NUCLEOTIDE SEQUENCE [LARGE SCALE GENOMIC DNA]</scope>
    <source>
        <strain evidence="4">WS_11</strain>
    </source>
</reference>
<feature type="transmembrane region" description="Helical" evidence="2">
    <location>
        <begin position="79"/>
        <end position="105"/>
    </location>
</feature>
<keyword evidence="2" id="KW-1133">Transmembrane helix</keyword>
<feature type="domain" description="YutG/PgpA" evidence="3">
    <location>
        <begin position="8"/>
        <end position="121"/>
    </location>
</feature>
<feature type="transmembrane region" description="Helical" evidence="2">
    <location>
        <begin position="15"/>
        <end position="36"/>
    </location>
</feature>
<dbReference type="AlphaFoldDB" id="A0A538U6W3"/>
<keyword evidence="2" id="KW-0812">Transmembrane</keyword>
<comment type="caution">
    <text evidence="4">The sequence shown here is derived from an EMBL/GenBank/DDBJ whole genome shotgun (WGS) entry which is preliminary data.</text>
</comment>
<evidence type="ECO:0000256" key="2">
    <source>
        <dbReference type="SAM" id="Phobius"/>
    </source>
</evidence>
<sequence>MKGLLRALATMGPVGYAPVAPATAGSAVVVLVGWFLPVAPLALTLALLVVGTLLAVWLAGEAEKELGHDAHPIVIDEVIGQSLALLFVPHTLVAFAAAFVLFRVFDVWKPLGAREIQRLPPAARSTWAGGAPAPRGGCTSVPCRKPCTRRAGSRGRWRRRSSPVYRNGYGGHSSPSSRRGGGAARG</sequence>
<feature type="non-terminal residue" evidence="4">
    <location>
        <position position="186"/>
    </location>
</feature>
<gene>
    <name evidence="4" type="ORF">E6K81_09615</name>
</gene>